<sequence>MGALAAAFVWYLWKQRKGGYGNNKFQEKNIACPPMSPDKQAIGNDYAFDNPYFKDDEVDHVKQEDAEKDRLRPSTPYLERLMWKRWWFFSC</sequence>
<organism evidence="1 2">
    <name type="scientific">Trichonephila clavata</name>
    <name type="common">Joro spider</name>
    <name type="synonym">Nephila clavata</name>
    <dbReference type="NCBI Taxonomy" id="2740835"/>
    <lineage>
        <taxon>Eukaryota</taxon>
        <taxon>Metazoa</taxon>
        <taxon>Ecdysozoa</taxon>
        <taxon>Arthropoda</taxon>
        <taxon>Chelicerata</taxon>
        <taxon>Arachnida</taxon>
        <taxon>Araneae</taxon>
        <taxon>Araneomorphae</taxon>
        <taxon>Entelegynae</taxon>
        <taxon>Araneoidea</taxon>
        <taxon>Nephilidae</taxon>
        <taxon>Trichonephila</taxon>
    </lineage>
</organism>
<keyword evidence="2" id="KW-1185">Reference proteome</keyword>
<dbReference type="AlphaFoldDB" id="A0A8X6HDU7"/>
<evidence type="ECO:0000313" key="2">
    <source>
        <dbReference type="Proteomes" id="UP000887116"/>
    </source>
</evidence>
<accession>A0A8X6HDU7</accession>
<dbReference type="EMBL" id="BMAO01037960">
    <property type="protein sequence ID" value="GFR21553.1"/>
    <property type="molecule type" value="Genomic_DNA"/>
</dbReference>
<proteinExistence type="predicted"/>
<name>A0A8X6HDU7_TRICU</name>
<dbReference type="Proteomes" id="UP000887116">
    <property type="component" value="Unassembled WGS sequence"/>
</dbReference>
<reference evidence="1" key="1">
    <citation type="submission" date="2020-07" db="EMBL/GenBank/DDBJ databases">
        <title>Multicomponent nature underlies the extraordinary mechanical properties of spider dragline silk.</title>
        <authorList>
            <person name="Kono N."/>
            <person name="Nakamura H."/>
            <person name="Mori M."/>
            <person name="Yoshida Y."/>
            <person name="Ohtoshi R."/>
            <person name="Malay A.D."/>
            <person name="Moran D.A.P."/>
            <person name="Tomita M."/>
            <person name="Numata K."/>
            <person name="Arakawa K."/>
        </authorList>
    </citation>
    <scope>NUCLEOTIDE SEQUENCE</scope>
</reference>
<comment type="caution">
    <text evidence="1">The sequence shown here is derived from an EMBL/GenBank/DDBJ whole genome shotgun (WGS) entry which is preliminary data.</text>
</comment>
<protein>
    <submittedName>
        <fullName evidence="1">PDZ domain-containing protein</fullName>
    </submittedName>
</protein>
<evidence type="ECO:0000313" key="1">
    <source>
        <dbReference type="EMBL" id="GFR21553.1"/>
    </source>
</evidence>
<dbReference type="OrthoDB" id="10360958at2759"/>
<gene>
    <name evidence="1" type="primary">AVEN_258952_1</name>
    <name evidence="1" type="ORF">TNCT_471301</name>
</gene>